<name>D7TZE3_VITVI</name>
<evidence type="ECO:0000313" key="1">
    <source>
        <dbReference type="EMBL" id="CBI36457.3"/>
    </source>
</evidence>
<dbReference type="HOGENOM" id="CLU_1963606_0_0_1"/>
<sequence length="128" mass="14865">MEWRKESTRRWKTKREDERLKKGLFGARFSLLSPNFFLKKKTSQLLPVFFLHLAAAPLPFQCMCCPQNLLQCMCCPKKTQCMCCPGFFLPLAAAPFPRQCMCCPQNLLQCMCYPKKTQCMCYPVFSSP</sequence>
<proteinExistence type="predicted"/>
<evidence type="ECO:0000313" key="2">
    <source>
        <dbReference type="Proteomes" id="UP000009183"/>
    </source>
</evidence>
<dbReference type="EMBL" id="FN596494">
    <property type="protein sequence ID" value="CBI36457.3"/>
    <property type="molecule type" value="Genomic_DNA"/>
</dbReference>
<reference evidence="2" key="1">
    <citation type="journal article" date="2007" name="Nature">
        <title>The grapevine genome sequence suggests ancestral hexaploidization in major angiosperm phyla.</title>
        <authorList>
            <consortium name="The French-Italian Public Consortium for Grapevine Genome Characterization."/>
            <person name="Jaillon O."/>
            <person name="Aury J.-M."/>
            <person name="Noel B."/>
            <person name="Policriti A."/>
            <person name="Clepet C."/>
            <person name="Casagrande A."/>
            <person name="Choisne N."/>
            <person name="Aubourg S."/>
            <person name="Vitulo N."/>
            <person name="Jubin C."/>
            <person name="Vezzi A."/>
            <person name="Legeai F."/>
            <person name="Hugueney P."/>
            <person name="Dasilva C."/>
            <person name="Horner D."/>
            <person name="Mica E."/>
            <person name="Jublot D."/>
            <person name="Poulain J."/>
            <person name="Bruyere C."/>
            <person name="Billault A."/>
            <person name="Segurens B."/>
            <person name="Gouyvenoux M."/>
            <person name="Ugarte E."/>
            <person name="Cattonaro F."/>
            <person name="Anthouard V."/>
            <person name="Vico V."/>
            <person name="Del Fabbro C."/>
            <person name="Alaux M."/>
            <person name="Di Gaspero G."/>
            <person name="Dumas V."/>
            <person name="Felice N."/>
            <person name="Paillard S."/>
            <person name="Juman I."/>
            <person name="Moroldo M."/>
            <person name="Scalabrin S."/>
            <person name="Canaguier A."/>
            <person name="Le Clainche I."/>
            <person name="Malacrida G."/>
            <person name="Durand E."/>
            <person name="Pesole G."/>
            <person name="Laucou V."/>
            <person name="Chatelet P."/>
            <person name="Merdinoglu D."/>
            <person name="Delledonne M."/>
            <person name="Pezzotti M."/>
            <person name="Lecharny A."/>
            <person name="Scarpelli C."/>
            <person name="Artiguenave F."/>
            <person name="Pe M.E."/>
            <person name="Valle G."/>
            <person name="Morgante M."/>
            <person name="Caboche M."/>
            <person name="Adam-Blondon A.-F."/>
            <person name="Weissenbach J."/>
            <person name="Quetier F."/>
            <person name="Wincker P."/>
        </authorList>
    </citation>
    <scope>NUCLEOTIDE SEQUENCE [LARGE SCALE GENOMIC DNA]</scope>
    <source>
        <strain evidence="2">cv. Pinot noir / PN40024</strain>
    </source>
</reference>
<accession>D7TZE3</accession>
<gene>
    <name evidence="1" type="ordered locus">VIT_09s0002g08690</name>
</gene>
<dbReference type="InParanoid" id="D7TZE3"/>
<dbReference type="Proteomes" id="UP000009183">
    <property type="component" value="Chromosome 9"/>
</dbReference>
<keyword evidence="2" id="KW-1185">Reference proteome</keyword>
<organism evidence="1 2">
    <name type="scientific">Vitis vinifera</name>
    <name type="common">Grape</name>
    <dbReference type="NCBI Taxonomy" id="29760"/>
    <lineage>
        <taxon>Eukaryota</taxon>
        <taxon>Viridiplantae</taxon>
        <taxon>Streptophyta</taxon>
        <taxon>Embryophyta</taxon>
        <taxon>Tracheophyta</taxon>
        <taxon>Spermatophyta</taxon>
        <taxon>Magnoliopsida</taxon>
        <taxon>eudicotyledons</taxon>
        <taxon>Gunneridae</taxon>
        <taxon>Pentapetalae</taxon>
        <taxon>rosids</taxon>
        <taxon>Vitales</taxon>
        <taxon>Vitaceae</taxon>
        <taxon>Viteae</taxon>
        <taxon>Vitis</taxon>
    </lineage>
</organism>
<dbReference type="AlphaFoldDB" id="D7TZE3"/>
<dbReference type="PaxDb" id="29760-VIT_09s0002g08690.t01"/>
<protein>
    <submittedName>
        <fullName evidence="1">Uncharacterized protein</fullName>
    </submittedName>
</protein>